<dbReference type="InterPro" id="IPR016181">
    <property type="entry name" value="Acyl_CoA_acyltransferase"/>
</dbReference>
<dbReference type="GO" id="GO:0016747">
    <property type="term" value="F:acyltransferase activity, transferring groups other than amino-acyl groups"/>
    <property type="evidence" value="ECO:0007669"/>
    <property type="project" value="InterPro"/>
</dbReference>
<protein>
    <submittedName>
        <fullName evidence="4">Acetyltransferase</fullName>
    </submittedName>
</protein>
<dbReference type="PROSITE" id="PS51186">
    <property type="entry name" value="GNAT"/>
    <property type="match status" value="1"/>
</dbReference>
<dbReference type="EMBL" id="LARY01000001">
    <property type="protein sequence ID" value="RDX02940.1"/>
    <property type="molecule type" value="Genomic_DNA"/>
</dbReference>
<name>A0A3D8TVB7_9LIST</name>
<dbReference type="Proteomes" id="UP000257055">
    <property type="component" value="Unassembled WGS sequence"/>
</dbReference>
<dbReference type="Gene3D" id="3.40.630.30">
    <property type="match status" value="1"/>
</dbReference>
<keyword evidence="5" id="KW-1185">Reference proteome</keyword>
<evidence type="ECO:0000313" key="4">
    <source>
        <dbReference type="EMBL" id="RDX02940.1"/>
    </source>
</evidence>
<dbReference type="PANTHER" id="PTHR43800:SF1">
    <property type="entry name" value="PEPTIDYL-LYSINE N-ACETYLTRANSFERASE YJAB"/>
    <property type="match status" value="1"/>
</dbReference>
<gene>
    <name evidence="4" type="ORF">UR08_05430</name>
</gene>
<dbReference type="AlphaFoldDB" id="A0A3D8TVB7"/>
<dbReference type="CDD" id="cd04301">
    <property type="entry name" value="NAT_SF"/>
    <property type="match status" value="1"/>
</dbReference>
<accession>A0A3D8TVB7</accession>
<comment type="caution">
    <text evidence="4">The sequence shown here is derived from an EMBL/GenBank/DDBJ whole genome shotgun (WGS) entry which is preliminary data.</text>
</comment>
<proteinExistence type="predicted"/>
<evidence type="ECO:0000313" key="5">
    <source>
        <dbReference type="Proteomes" id="UP000257055"/>
    </source>
</evidence>
<feature type="domain" description="N-acetyltransferase" evidence="3">
    <location>
        <begin position="1"/>
        <end position="144"/>
    </location>
</feature>
<organism evidence="4 5">
    <name type="scientific">Listeria kieliensis</name>
    <dbReference type="NCBI Taxonomy" id="1621700"/>
    <lineage>
        <taxon>Bacteria</taxon>
        <taxon>Bacillati</taxon>
        <taxon>Bacillota</taxon>
        <taxon>Bacilli</taxon>
        <taxon>Bacillales</taxon>
        <taxon>Listeriaceae</taxon>
        <taxon>Listeria</taxon>
    </lineage>
</organism>
<evidence type="ECO:0000256" key="2">
    <source>
        <dbReference type="ARBA" id="ARBA00023315"/>
    </source>
</evidence>
<evidence type="ECO:0000259" key="3">
    <source>
        <dbReference type="PROSITE" id="PS51186"/>
    </source>
</evidence>
<dbReference type="PANTHER" id="PTHR43800">
    <property type="entry name" value="PEPTIDYL-LYSINE N-ACETYLTRANSFERASE YJAB"/>
    <property type="match status" value="1"/>
</dbReference>
<evidence type="ECO:0000256" key="1">
    <source>
        <dbReference type="ARBA" id="ARBA00022679"/>
    </source>
</evidence>
<dbReference type="RefSeq" id="WP_115752630.1">
    <property type="nucleotide sequence ID" value="NZ_LARY01000001.1"/>
</dbReference>
<reference evidence="5" key="1">
    <citation type="submission" date="2015-04" db="EMBL/GenBank/DDBJ databases">
        <authorList>
            <person name="Schardt J."/>
            <person name="Mueller-Herbst S."/>
            <person name="Scherer S."/>
            <person name="Huptas C."/>
        </authorList>
    </citation>
    <scope>NUCLEOTIDE SEQUENCE [LARGE SCALE GENOMIC DNA]</scope>
    <source>
        <strain evidence="5">Kiel-L1</strain>
    </source>
</reference>
<dbReference type="Pfam" id="PF13508">
    <property type="entry name" value="Acetyltransf_7"/>
    <property type="match status" value="1"/>
</dbReference>
<keyword evidence="1 4" id="KW-0808">Transferase</keyword>
<dbReference type="SUPFAM" id="SSF55729">
    <property type="entry name" value="Acyl-CoA N-acyltransferases (Nat)"/>
    <property type="match status" value="1"/>
</dbReference>
<dbReference type="InterPro" id="IPR000182">
    <property type="entry name" value="GNAT_dom"/>
</dbReference>
<sequence>MDKERASAADYPKLLFIWEESVKATHDFLKAADFDALRREIPSFFPSVELYCWKVEGETIGFTGHAAEHLEMFFLSPRFRGRGYGSEILQQLVKTEGIRFVDVNQQNKAAYHFYEKNGFEVYGKSEKDGQGRDYPILHLKWSSL</sequence>
<keyword evidence="2" id="KW-0012">Acyltransferase</keyword>